<dbReference type="InterPro" id="IPR050680">
    <property type="entry name" value="YpeA/RimI_acetyltransf"/>
</dbReference>
<gene>
    <name evidence="4" type="ORF">IAA89_06620</name>
</gene>
<sequence length="172" mass="19687">MYLKKANINDFDLIMSILKDGANQLAERGIDQWQGDYPNGQHVKDDISSGYAWLARSDDEKTVGTLAIVPGPDVYYQNLDGKWLVDTDDYLVIHRVAIHSDHTGKGYASKLFETVLDALKEKYPNDKSIRIDTHQDNKVMQHLIEKNGFQRVGKLHGVYQKDEISYVYEQVI</sequence>
<keyword evidence="2" id="KW-0012">Acyltransferase</keyword>
<evidence type="ECO:0000259" key="3">
    <source>
        <dbReference type="PROSITE" id="PS51186"/>
    </source>
</evidence>
<dbReference type="SUPFAM" id="SSF55729">
    <property type="entry name" value="Acyl-CoA N-acyltransferases (Nat)"/>
    <property type="match status" value="1"/>
</dbReference>
<evidence type="ECO:0000256" key="1">
    <source>
        <dbReference type="ARBA" id="ARBA00022679"/>
    </source>
</evidence>
<dbReference type="InterPro" id="IPR000182">
    <property type="entry name" value="GNAT_dom"/>
</dbReference>
<comment type="caution">
    <text evidence="4">The sequence shown here is derived from an EMBL/GenBank/DDBJ whole genome shotgun (WGS) entry which is preliminary data.</text>
</comment>
<evidence type="ECO:0000256" key="2">
    <source>
        <dbReference type="ARBA" id="ARBA00023315"/>
    </source>
</evidence>
<dbReference type="PANTHER" id="PTHR43420:SF46">
    <property type="entry name" value="ACETYLTRANSFERASE"/>
    <property type="match status" value="1"/>
</dbReference>
<evidence type="ECO:0000313" key="5">
    <source>
        <dbReference type="Proteomes" id="UP000823614"/>
    </source>
</evidence>
<evidence type="ECO:0000313" key="4">
    <source>
        <dbReference type="EMBL" id="MBO8442079.1"/>
    </source>
</evidence>
<dbReference type="InterPro" id="IPR016181">
    <property type="entry name" value="Acyl_CoA_acyltransferase"/>
</dbReference>
<dbReference type="GO" id="GO:0016747">
    <property type="term" value="F:acyltransferase activity, transferring groups other than amino-acyl groups"/>
    <property type="evidence" value="ECO:0007669"/>
    <property type="project" value="InterPro"/>
</dbReference>
<reference evidence="4" key="2">
    <citation type="journal article" date="2021" name="PeerJ">
        <title>Extensive microbial diversity within the chicken gut microbiome revealed by metagenomics and culture.</title>
        <authorList>
            <person name="Gilroy R."/>
            <person name="Ravi A."/>
            <person name="Getino M."/>
            <person name="Pursley I."/>
            <person name="Horton D.L."/>
            <person name="Alikhan N.F."/>
            <person name="Baker D."/>
            <person name="Gharbi K."/>
            <person name="Hall N."/>
            <person name="Watson M."/>
            <person name="Adriaenssens E.M."/>
            <person name="Foster-Nyarko E."/>
            <person name="Jarju S."/>
            <person name="Secka A."/>
            <person name="Antonio M."/>
            <person name="Oren A."/>
            <person name="Chaudhuri R.R."/>
            <person name="La Ragione R."/>
            <person name="Hildebrand F."/>
            <person name="Pallen M.J."/>
        </authorList>
    </citation>
    <scope>NUCLEOTIDE SEQUENCE</scope>
    <source>
        <strain evidence="4">C6-149</strain>
    </source>
</reference>
<dbReference type="PROSITE" id="PS51186">
    <property type="entry name" value="GNAT"/>
    <property type="match status" value="1"/>
</dbReference>
<accession>A0A9D9H8T0</accession>
<dbReference type="EMBL" id="JADIMP010000103">
    <property type="protein sequence ID" value="MBO8442079.1"/>
    <property type="molecule type" value="Genomic_DNA"/>
</dbReference>
<dbReference type="Gene3D" id="3.40.630.30">
    <property type="match status" value="1"/>
</dbReference>
<reference evidence="4" key="1">
    <citation type="submission" date="2020-10" db="EMBL/GenBank/DDBJ databases">
        <authorList>
            <person name="Gilroy R."/>
        </authorList>
    </citation>
    <scope>NUCLEOTIDE SEQUENCE</scope>
    <source>
        <strain evidence="4">C6-149</strain>
    </source>
</reference>
<keyword evidence="1" id="KW-0808">Transferase</keyword>
<protein>
    <submittedName>
        <fullName evidence="4">GNAT family N-acetyltransferase</fullName>
    </submittedName>
</protein>
<proteinExistence type="predicted"/>
<dbReference type="PANTHER" id="PTHR43420">
    <property type="entry name" value="ACETYLTRANSFERASE"/>
    <property type="match status" value="1"/>
</dbReference>
<name>A0A9D9H8T0_9LACO</name>
<dbReference type="CDD" id="cd04301">
    <property type="entry name" value="NAT_SF"/>
    <property type="match status" value="1"/>
</dbReference>
<organism evidence="4 5">
    <name type="scientific">Candidatus Gallilactobacillus intestinavium</name>
    <dbReference type="NCBI Taxonomy" id="2840838"/>
    <lineage>
        <taxon>Bacteria</taxon>
        <taxon>Bacillati</taxon>
        <taxon>Bacillota</taxon>
        <taxon>Bacilli</taxon>
        <taxon>Lactobacillales</taxon>
        <taxon>Lactobacillaceae</taxon>
        <taxon>Lactobacillaceae incertae sedis</taxon>
        <taxon>Candidatus Gallilactobacillus</taxon>
    </lineage>
</organism>
<dbReference type="Proteomes" id="UP000823614">
    <property type="component" value="Unassembled WGS sequence"/>
</dbReference>
<feature type="domain" description="N-acetyltransferase" evidence="3">
    <location>
        <begin position="1"/>
        <end position="172"/>
    </location>
</feature>
<dbReference type="AlphaFoldDB" id="A0A9D9H8T0"/>
<dbReference type="Pfam" id="PF00583">
    <property type="entry name" value="Acetyltransf_1"/>
    <property type="match status" value="1"/>
</dbReference>